<comment type="caution">
    <text evidence="2">The sequence shown here is derived from an EMBL/GenBank/DDBJ whole genome shotgun (WGS) entry which is preliminary data.</text>
</comment>
<evidence type="ECO:0008006" key="4">
    <source>
        <dbReference type="Google" id="ProtNLM"/>
    </source>
</evidence>
<dbReference type="AlphaFoldDB" id="A0A5N6JSK2"/>
<evidence type="ECO:0000313" key="2">
    <source>
        <dbReference type="EMBL" id="KAB8291862.1"/>
    </source>
</evidence>
<dbReference type="GO" id="GO:0016799">
    <property type="term" value="F:hydrolase activity, hydrolyzing N-glycosyl compounds"/>
    <property type="evidence" value="ECO:0007669"/>
    <property type="project" value="InterPro"/>
</dbReference>
<proteinExistence type="predicted"/>
<keyword evidence="3" id="KW-1185">Reference proteome</keyword>
<evidence type="ECO:0000256" key="1">
    <source>
        <dbReference type="SAM" id="MobiDB-lite"/>
    </source>
</evidence>
<name>A0A5N6JSK2_MONLA</name>
<dbReference type="InterPro" id="IPR036452">
    <property type="entry name" value="Ribo_hydro-like"/>
</dbReference>
<dbReference type="Gene3D" id="3.90.245.10">
    <property type="entry name" value="Ribonucleoside hydrolase-like"/>
    <property type="match status" value="1"/>
</dbReference>
<dbReference type="SUPFAM" id="SSF53590">
    <property type="entry name" value="Nucleoside hydrolase"/>
    <property type="match status" value="1"/>
</dbReference>
<organism evidence="2 3">
    <name type="scientific">Monilinia laxa</name>
    <name type="common">Brown rot fungus</name>
    <name type="synonym">Sclerotinia laxa</name>
    <dbReference type="NCBI Taxonomy" id="61186"/>
    <lineage>
        <taxon>Eukaryota</taxon>
        <taxon>Fungi</taxon>
        <taxon>Dikarya</taxon>
        <taxon>Ascomycota</taxon>
        <taxon>Pezizomycotina</taxon>
        <taxon>Leotiomycetes</taxon>
        <taxon>Helotiales</taxon>
        <taxon>Sclerotiniaceae</taxon>
        <taxon>Monilinia</taxon>
    </lineage>
</organism>
<dbReference type="Proteomes" id="UP000326757">
    <property type="component" value="Unassembled WGS sequence"/>
</dbReference>
<dbReference type="EMBL" id="VIGI01000014">
    <property type="protein sequence ID" value="KAB8291862.1"/>
    <property type="molecule type" value="Genomic_DNA"/>
</dbReference>
<sequence length="448" mass="49288">MSSNNSPAIPNGLGAEQIAIYQEVIRTVKARPKGFEIPHVVVITDIGKDYDDLTAMIILKELHRLGAIKLEGFIANLAPANKRAHFARKALDMLGLEDIPVGQGTRGEPPIPKENEDMYKPPAAYEFPKEIMGEEPYPAQTSGLDLLQELGANAVKGQYKLTFLLISSLQDITEFKRNLQPDPNSQLQPLKQITSRVILQGAYHLEYDLIAPSTCDTKHPLCPAALKPEHVANNDWNWHDAEEFHAFLDQQNIPSVVYTRNAAFETPLTYTIFKKMAATGQGLGVALYDIEKPQNLAFYAGACSTPPAHPGRDQEWFLTNRSTFYENHPLNTPPGALPDPNTEAILDYCKVVVYDALAALGTSGDDILDALDVLKKPRYDEELVHNELHRVVGIDSVLCRKGADEGNPSVNGQSSTSSASTNPRKMKHVIESLLMGALLDSGGKMIEN</sequence>
<gene>
    <name evidence="2" type="ORF">EYC80_006644</name>
</gene>
<feature type="region of interest" description="Disordered" evidence="1">
    <location>
        <begin position="405"/>
        <end position="424"/>
    </location>
</feature>
<accession>A0A5N6JSK2</accession>
<feature type="compositionally biased region" description="Polar residues" evidence="1">
    <location>
        <begin position="408"/>
        <end position="423"/>
    </location>
</feature>
<evidence type="ECO:0000313" key="3">
    <source>
        <dbReference type="Proteomes" id="UP000326757"/>
    </source>
</evidence>
<reference evidence="2 3" key="1">
    <citation type="submission" date="2019-06" db="EMBL/GenBank/DDBJ databases">
        <title>Genome Sequence of the Brown Rot Fungal Pathogen Monilinia laxa.</title>
        <authorList>
            <person name="De Miccolis Angelini R.M."/>
            <person name="Landi L."/>
            <person name="Abate D."/>
            <person name="Pollastro S."/>
            <person name="Romanazzi G."/>
            <person name="Faretra F."/>
        </authorList>
    </citation>
    <scope>NUCLEOTIDE SEQUENCE [LARGE SCALE GENOMIC DNA]</scope>
    <source>
        <strain evidence="2 3">Mlax316</strain>
    </source>
</reference>
<dbReference type="OrthoDB" id="2564527at2759"/>
<protein>
    <recommendedName>
        <fullName evidence="4">Inosine/uridine-preferring nucleoside hydrolase domain-containing protein</fullName>
    </recommendedName>
</protein>